<dbReference type="OrthoDB" id="301833at2759"/>
<evidence type="ECO:0000259" key="3">
    <source>
        <dbReference type="Pfam" id="PF00646"/>
    </source>
</evidence>
<evidence type="ECO:0000313" key="5">
    <source>
        <dbReference type="Proteomes" id="UP000692954"/>
    </source>
</evidence>
<evidence type="ECO:0000256" key="1">
    <source>
        <dbReference type="SAM" id="Coils"/>
    </source>
</evidence>
<dbReference type="AlphaFoldDB" id="A0A8S1N1Z4"/>
<dbReference type="Pfam" id="PF00646">
    <property type="entry name" value="F-box"/>
    <property type="match status" value="1"/>
</dbReference>
<evidence type="ECO:0000313" key="4">
    <source>
        <dbReference type="EMBL" id="CAD8081054.1"/>
    </source>
</evidence>
<dbReference type="InterPro" id="IPR001810">
    <property type="entry name" value="F-box_dom"/>
</dbReference>
<feature type="domain" description="F-box" evidence="3">
    <location>
        <begin position="227"/>
        <end position="255"/>
    </location>
</feature>
<comment type="caution">
    <text evidence="4">The sequence shown here is derived from an EMBL/GenBank/DDBJ whole genome shotgun (WGS) entry which is preliminary data.</text>
</comment>
<evidence type="ECO:0000256" key="2">
    <source>
        <dbReference type="SAM" id="MobiDB-lite"/>
    </source>
</evidence>
<protein>
    <recommendedName>
        <fullName evidence="3">F-box domain-containing protein</fullName>
    </recommendedName>
</protein>
<name>A0A8S1N1Z4_9CILI</name>
<reference evidence="4" key="1">
    <citation type="submission" date="2021-01" db="EMBL/GenBank/DDBJ databases">
        <authorList>
            <consortium name="Genoscope - CEA"/>
            <person name="William W."/>
        </authorList>
    </citation>
    <scope>NUCLEOTIDE SEQUENCE</scope>
</reference>
<feature type="coiled-coil region" evidence="1">
    <location>
        <begin position="537"/>
        <end position="641"/>
    </location>
</feature>
<feature type="region of interest" description="Disordered" evidence="2">
    <location>
        <begin position="396"/>
        <end position="415"/>
    </location>
</feature>
<gene>
    <name evidence="4" type="ORF">PSON_ATCC_30995.1.T0410209</name>
</gene>
<organism evidence="4 5">
    <name type="scientific">Paramecium sonneborni</name>
    <dbReference type="NCBI Taxonomy" id="65129"/>
    <lineage>
        <taxon>Eukaryota</taxon>
        <taxon>Sar</taxon>
        <taxon>Alveolata</taxon>
        <taxon>Ciliophora</taxon>
        <taxon>Intramacronucleata</taxon>
        <taxon>Oligohymenophorea</taxon>
        <taxon>Peniculida</taxon>
        <taxon>Parameciidae</taxon>
        <taxon>Paramecium</taxon>
    </lineage>
</organism>
<keyword evidence="5" id="KW-1185">Reference proteome</keyword>
<feature type="coiled-coil region" evidence="1">
    <location>
        <begin position="56"/>
        <end position="93"/>
    </location>
</feature>
<feature type="coiled-coil region" evidence="1">
    <location>
        <begin position="130"/>
        <end position="178"/>
    </location>
</feature>
<proteinExistence type="predicted"/>
<dbReference type="CDD" id="cd09917">
    <property type="entry name" value="F-box_SF"/>
    <property type="match status" value="1"/>
</dbReference>
<dbReference type="EMBL" id="CAJJDN010000041">
    <property type="protein sequence ID" value="CAD8081054.1"/>
    <property type="molecule type" value="Genomic_DNA"/>
</dbReference>
<keyword evidence="1" id="KW-0175">Coiled coil</keyword>
<accession>A0A8S1N1Z4</accession>
<dbReference type="Proteomes" id="UP000692954">
    <property type="component" value="Unassembled WGS sequence"/>
</dbReference>
<sequence>MKQQIKQDESVQPTIILQPSQYKFMIFMDSSLQKDVDKLYVKQSKQFIDKERIAKIQEVKDQVKSLREILNDYQMQQNEIDSLKQQLQNQIKAILSKEQIIKNIEDTYMQQMEEIKNNYEQRQFDLVKECEQLKLRNKELEEINIRYLTQNDQLLKTNKNLESKVNELDIKLNLAEKDNLIISKELEQMKEIRAGALFIQSAFKLLKQQYQESNIYTLLTNKYKSTILSFLEPKDIFALMLTSKQMYFIIQNNRSLLNYIVNYRTQILNKEIKYLKTESKYFNDMVYQVPEEFIQIGIAKFLVFKFNVGQYMNEIFNDAYELIEGKFQNQQQIYQQSQSQLQNDSVYQNEDLLGLSETDEQQQQQQQKQQNSTTQYNVTLTASNFFTKIKSYAGNNTQNSNKNVNNSPSQPQQIKQAKSLSDLSLQLQQEYQEIDQLILESLQVPFLKAQIIQTRKEMVDLVKKSVQINHQLFQTGRKCIPTSTYQPKFTMQDFMQALQMTFSKFVAHGHYLHLESQQLQQLCNYFSKLLLQQHKLIYQLKSQIDDYKVELDSQKEMKYYIQDRAKRFEERIIKAEEQIFTLNKLNYEQKSQIQSLQKKEKQLEDLNKEKEQKTQTLFQAVKQIKIEKDQVETKLNQVLMNFKNIKNTLGKIV</sequence>